<feature type="domain" description="START" evidence="8">
    <location>
        <begin position="303"/>
        <end position="492"/>
    </location>
</feature>
<feature type="transmembrane region" description="Helical" evidence="7">
    <location>
        <begin position="181"/>
        <end position="200"/>
    </location>
</feature>
<proteinExistence type="evidence at transcript level"/>
<keyword evidence="5 7" id="KW-0472">Membrane</keyword>
<feature type="transmembrane region" description="Helical" evidence="7">
    <location>
        <begin position="74"/>
        <end position="99"/>
    </location>
</feature>
<dbReference type="GO" id="GO:0005789">
    <property type="term" value="C:endoplasmic reticulum membrane"/>
    <property type="evidence" value="ECO:0007669"/>
    <property type="project" value="TreeGrafter"/>
</dbReference>
<feature type="domain" description="MENTAL" evidence="9">
    <location>
        <begin position="67"/>
        <end position="248"/>
    </location>
</feature>
<dbReference type="InterPro" id="IPR002913">
    <property type="entry name" value="START_lipid-bd_dom"/>
</dbReference>
<evidence type="ECO:0000256" key="3">
    <source>
        <dbReference type="ARBA" id="ARBA00022692"/>
    </source>
</evidence>
<dbReference type="PRINTS" id="PR00978">
    <property type="entry name" value="STARPROTEIN"/>
</dbReference>
<dbReference type="PANTHER" id="PTHR46121">
    <property type="entry name" value="STEROIDOGENIC ACUTE REGULATORY PROTEIN-LIKE"/>
    <property type="match status" value="1"/>
</dbReference>
<feature type="transmembrane region" description="Helical" evidence="7">
    <location>
        <begin position="146"/>
        <end position="169"/>
    </location>
</feature>
<dbReference type="GO" id="GO:0099044">
    <property type="term" value="P:vesicle tethering to endoplasmic reticulum"/>
    <property type="evidence" value="ECO:0007669"/>
    <property type="project" value="TreeGrafter"/>
</dbReference>
<dbReference type="InterPro" id="IPR019498">
    <property type="entry name" value="MENTAL"/>
</dbReference>
<evidence type="ECO:0000259" key="9">
    <source>
        <dbReference type="PROSITE" id="PS51439"/>
    </source>
</evidence>
<dbReference type="GO" id="GO:0140284">
    <property type="term" value="C:endoplasmic reticulum-endosome membrane contact site"/>
    <property type="evidence" value="ECO:0007669"/>
    <property type="project" value="TreeGrafter"/>
</dbReference>
<dbReference type="InterPro" id="IPR023393">
    <property type="entry name" value="START-like_dom_sf"/>
</dbReference>
<dbReference type="SUPFAM" id="SSF55961">
    <property type="entry name" value="Bet v1-like"/>
    <property type="match status" value="1"/>
</dbReference>
<dbReference type="InterPro" id="IPR000799">
    <property type="entry name" value="StAR-like"/>
</dbReference>
<dbReference type="GO" id="GO:0031902">
    <property type="term" value="C:late endosome membrane"/>
    <property type="evidence" value="ECO:0007669"/>
    <property type="project" value="TreeGrafter"/>
</dbReference>
<dbReference type="PROSITE" id="PS50848">
    <property type="entry name" value="START"/>
    <property type="match status" value="1"/>
</dbReference>
<feature type="compositionally biased region" description="Acidic residues" evidence="6">
    <location>
        <begin position="1"/>
        <end position="10"/>
    </location>
</feature>
<reference evidence="10" key="1">
    <citation type="submission" date="2020-04" db="EMBL/GenBank/DDBJ databases">
        <authorList>
            <person name="Neveu A P."/>
        </authorList>
    </citation>
    <scope>NUCLEOTIDE SEQUENCE</scope>
    <source>
        <tissue evidence="10">Whole embryo</tissue>
    </source>
</reference>
<dbReference type="SMART" id="SM00234">
    <property type="entry name" value="START"/>
    <property type="match status" value="1"/>
</dbReference>
<evidence type="ECO:0000256" key="1">
    <source>
        <dbReference type="ARBA" id="ARBA00004141"/>
    </source>
</evidence>
<keyword evidence="7" id="KW-1133">Transmembrane helix</keyword>
<dbReference type="PROSITE" id="PS51439">
    <property type="entry name" value="MENTAL"/>
    <property type="match status" value="1"/>
</dbReference>
<evidence type="ECO:0000256" key="6">
    <source>
        <dbReference type="SAM" id="MobiDB-lite"/>
    </source>
</evidence>
<dbReference type="AlphaFoldDB" id="A0A6F9DUI5"/>
<keyword evidence="3 7" id="KW-0812">Transmembrane</keyword>
<evidence type="ECO:0000256" key="4">
    <source>
        <dbReference type="ARBA" id="ARBA00023121"/>
    </source>
</evidence>
<gene>
    <name evidence="10" type="primary">Stard3</name>
</gene>
<dbReference type="GO" id="GO:0008289">
    <property type="term" value="F:lipid binding"/>
    <property type="evidence" value="ECO:0007669"/>
    <property type="project" value="UniProtKB-KW"/>
</dbReference>
<protein>
    <submittedName>
        <fullName evidence="10">StAR-related lipid transfer protein 3</fullName>
    </submittedName>
</protein>
<comment type="subcellular location">
    <subcellularLocation>
        <location evidence="1">Membrane</location>
        <topology evidence="1">Multi-pass membrane protein</topology>
    </subcellularLocation>
</comment>
<keyword evidence="4" id="KW-0446">Lipid-binding</keyword>
<dbReference type="GO" id="GO:0005765">
    <property type="term" value="C:lysosomal membrane"/>
    <property type="evidence" value="ECO:0007669"/>
    <property type="project" value="TreeGrafter"/>
</dbReference>
<dbReference type="PANTHER" id="PTHR46121:SF4">
    <property type="entry name" value="STEROIDOGENIC ACUTE REGULATORY PROTEIN-LIKE"/>
    <property type="match status" value="1"/>
</dbReference>
<evidence type="ECO:0000256" key="5">
    <source>
        <dbReference type="ARBA" id="ARBA00023136"/>
    </source>
</evidence>
<feature type="region of interest" description="Disordered" evidence="6">
    <location>
        <begin position="1"/>
        <end position="28"/>
    </location>
</feature>
<accession>A0A6F9DUI5</accession>
<evidence type="ECO:0000313" key="10">
    <source>
        <dbReference type="EMBL" id="CAB3266636.1"/>
    </source>
</evidence>
<comment type="similarity">
    <text evidence="2">Belongs to the STARD3 family.</text>
</comment>
<dbReference type="EMBL" id="LR790774">
    <property type="protein sequence ID" value="CAB3266636.1"/>
    <property type="molecule type" value="mRNA"/>
</dbReference>
<evidence type="ECO:0000259" key="8">
    <source>
        <dbReference type="PROSITE" id="PS50848"/>
    </source>
</evidence>
<dbReference type="Pfam" id="PF10457">
    <property type="entry name" value="MENTAL"/>
    <property type="match status" value="1"/>
</dbReference>
<name>A0A6F9DUI5_9ASCI</name>
<evidence type="ECO:0000256" key="2">
    <source>
        <dbReference type="ARBA" id="ARBA00010909"/>
    </source>
</evidence>
<sequence length="492" mass="55193">MSANNDDCDENTPLVPHPVQNGDIERTPTPPNQDHLISFVSPGQWHTQTHGSDTSSSLMTLAADKKMSDSRRTFCLFVTFDFIVTILLWIILCGVSSSSSLSFYTILYDQVCQLDLRTSLFDVVILAAVRFCFLELTFAAFRVRHWWPVAICTVVCDILLILKIFATFATPDVGHYCNVPMTIVLLLADFIFTWIEVWFIDSKVLPGEMKTAQKTVQAFLQQSYQSTMPEEHRNLIMPRNFPSTAASEHFSFFSAPESEAGHTAVGAESMYYSMHGYNRTMLLNNHIIQEGVVGLNSLWAQYTNRDLWKTEKQLKNGDVVYSMETPEYGKSFKIEAEIDVAPHIIFQEIVTKTEEMPDWNKTVASVKVLRRIGDKSSVTLEVSSPAALGLIPSREFVTVRRIDKIGDVFISAGVSTQSCEELVPKTNFIRGVNGPTGFIIAPGKDGPHSSSFVWILNTDLKGNLSRSLVNRNLTSTVIDFVSALRRRLAIYT</sequence>
<dbReference type="Gene3D" id="3.30.530.20">
    <property type="match status" value="1"/>
</dbReference>
<organism evidence="10">
    <name type="scientific">Phallusia mammillata</name>
    <dbReference type="NCBI Taxonomy" id="59560"/>
    <lineage>
        <taxon>Eukaryota</taxon>
        <taxon>Metazoa</taxon>
        <taxon>Chordata</taxon>
        <taxon>Tunicata</taxon>
        <taxon>Ascidiacea</taxon>
        <taxon>Phlebobranchia</taxon>
        <taxon>Ascidiidae</taxon>
        <taxon>Phallusia</taxon>
    </lineage>
</organism>
<feature type="transmembrane region" description="Helical" evidence="7">
    <location>
        <begin position="119"/>
        <end position="139"/>
    </location>
</feature>
<dbReference type="InterPro" id="IPR051869">
    <property type="entry name" value="STARD3"/>
</dbReference>
<evidence type="ECO:0000256" key="7">
    <source>
        <dbReference type="SAM" id="Phobius"/>
    </source>
</evidence>
<dbReference type="Pfam" id="PF01852">
    <property type="entry name" value="START"/>
    <property type="match status" value="1"/>
</dbReference>